<dbReference type="SUPFAM" id="SSF50037">
    <property type="entry name" value="C-terminal domain of transcriptional repressors"/>
    <property type="match status" value="1"/>
</dbReference>
<dbReference type="PANTHER" id="PTHR12835">
    <property type="entry name" value="BIOTIN PROTEIN LIGASE"/>
    <property type="match status" value="1"/>
</dbReference>
<keyword evidence="6" id="KW-1185">Reference proteome</keyword>
<keyword evidence="1 4" id="KW-0436">Ligase</keyword>
<dbReference type="EMBL" id="MDUX01000001">
    <property type="protein sequence ID" value="KAF7600786.1"/>
    <property type="molecule type" value="Genomic_DNA"/>
</dbReference>
<dbReference type="GO" id="GO:0005737">
    <property type="term" value="C:cytoplasm"/>
    <property type="evidence" value="ECO:0007669"/>
    <property type="project" value="TreeGrafter"/>
</dbReference>
<evidence type="ECO:0000313" key="5">
    <source>
        <dbReference type="Proteomes" id="UP000216107"/>
    </source>
</evidence>
<feature type="domain" description="BPL/LPL catalytic" evidence="2">
    <location>
        <begin position="4"/>
        <end position="196"/>
    </location>
</feature>
<dbReference type="GO" id="GO:0004077">
    <property type="term" value="F:biotin--[biotin carboxyl-carrier protein] ligase activity"/>
    <property type="evidence" value="ECO:0007669"/>
    <property type="project" value="InterPro"/>
</dbReference>
<dbReference type="PANTHER" id="PTHR12835:SF5">
    <property type="entry name" value="BIOTIN--PROTEIN LIGASE"/>
    <property type="match status" value="1"/>
</dbReference>
<name>A0A272EYX4_9RHOO</name>
<dbReference type="CDD" id="cd16442">
    <property type="entry name" value="BPL"/>
    <property type="match status" value="1"/>
</dbReference>
<dbReference type="Pfam" id="PF03099">
    <property type="entry name" value="BPL_LplA_LipB"/>
    <property type="match status" value="1"/>
</dbReference>
<evidence type="ECO:0000313" key="4">
    <source>
        <dbReference type="EMBL" id="PAS95285.1"/>
    </source>
</evidence>
<evidence type="ECO:0000313" key="6">
    <source>
        <dbReference type="Proteomes" id="UP000623509"/>
    </source>
</evidence>
<dbReference type="EMBL" id="NMRN01000001">
    <property type="protein sequence ID" value="PAS95285.1"/>
    <property type="molecule type" value="Genomic_DNA"/>
</dbReference>
<organism evidence="4 5">
    <name type="scientific">Candidatus Dactylopiibacterium carminicum</name>
    <dbReference type="NCBI Taxonomy" id="857335"/>
    <lineage>
        <taxon>Bacteria</taxon>
        <taxon>Pseudomonadati</taxon>
        <taxon>Pseudomonadota</taxon>
        <taxon>Betaproteobacteria</taxon>
        <taxon>Rhodocyclales</taxon>
        <taxon>Rhodocyclaceae</taxon>
        <taxon>Candidatus Dactylopiibacterium</taxon>
    </lineage>
</organism>
<sequence>MPAPAVPPFDYLLLRETLGSFAPRFDVEHRQQCDSTNAQLLASPRAAGSVLVCDEQLAGRGRRGRRWVSAPGSSLTFSLLWRLPRGRSATGLSLAVGVGIVSALETLGIEGTGLKWPNDIWLKGRKLGGVLIEALPERSNPGLVIGIGLNLRSSPGWQTEIGRTPASLDETGPVPPRETVLAHLLKTLHVTLETFGLQGFDATQDIWNSHNALRGQQVLISQENTEWQAECGNVDSEGALTLHLPDGSSRHITAGDISLIPLEP</sequence>
<dbReference type="InterPro" id="IPR008988">
    <property type="entry name" value="Transcriptional_repressor_C"/>
</dbReference>
<dbReference type="RefSeq" id="WP_095522895.1">
    <property type="nucleotide sequence ID" value="NZ_MDUX01000001.1"/>
</dbReference>
<evidence type="ECO:0000313" key="3">
    <source>
        <dbReference type="EMBL" id="KAF7600786.1"/>
    </source>
</evidence>
<dbReference type="Proteomes" id="UP000623509">
    <property type="component" value="Unassembled WGS sequence"/>
</dbReference>
<dbReference type="Gene3D" id="2.30.30.100">
    <property type="match status" value="1"/>
</dbReference>
<gene>
    <name evidence="3" type="ORF">BGI27_00070</name>
    <name evidence="4" type="ORF">CGU29_00105</name>
</gene>
<proteinExistence type="predicted"/>
<protein>
    <submittedName>
        <fullName evidence="4">Biotin--[acetyl-CoA-carboxylase] ligase</fullName>
    </submittedName>
</protein>
<reference evidence="4 5" key="2">
    <citation type="submission" date="2017-07" db="EMBL/GenBank/DDBJ databases">
        <title>Candidatus Dactylopiibacterium carminicum, a nitrogen-fixing symbiont of the cochineal insect Dactylopius coccus and Dactylopius opuntiae (Hemiptera: Coccoidea: Dactylopiidae).</title>
        <authorList>
            <person name="Vera A."/>
        </authorList>
    </citation>
    <scope>NUCLEOTIDE SEQUENCE [LARGE SCALE GENOMIC DNA]</scope>
    <source>
        <strain evidence="4 5">NFDCM</strain>
    </source>
</reference>
<dbReference type="SUPFAM" id="SSF55681">
    <property type="entry name" value="Class II aaRS and biotin synthetases"/>
    <property type="match status" value="1"/>
</dbReference>
<accession>A0A272EYX4</accession>
<reference evidence="3 6" key="1">
    <citation type="submission" date="2016-08" db="EMBL/GenBank/DDBJ databases">
        <title>Candidatus Dactylopiibacterium carminicum genome sequence.</title>
        <authorList>
            <person name="Ramirez-Puebla S.T."/>
            <person name="Ormeno-Orrillo E."/>
            <person name="Vera-Ponce De Leon A."/>
            <person name="Luis L."/>
            <person name="Sanchez-Flores A."/>
            <person name="Monica R."/>
            <person name="Martinez-Romero E."/>
        </authorList>
    </citation>
    <scope>NUCLEOTIDE SEQUENCE [LARGE SCALE GENOMIC DNA]</scope>
    <source>
        <strain evidence="3">END1</strain>
    </source>
</reference>
<dbReference type="AlphaFoldDB" id="A0A272EYX4"/>
<dbReference type="InterPro" id="IPR004143">
    <property type="entry name" value="BPL_LPL_catalytic"/>
</dbReference>
<evidence type="ECO:0000259" key="2">
    <source>
        <dbReference type="PROSITE" id="PS51733"/>
    </source>
</evidence>
<dbReference type="Proteomes" id="UP000216107">
    <property type="component" value="Unassembled WGS sequence"/>
</dbReference>
<comment type="caution">
    <text evidence="4">The sequence shown here is derived from an EMBL/GenBank/DDBJ whole genome shotgun (WGS) entry which is preliminary data.</text>
</comment>
<dbReference type="Gene3D" id="3.30.930.10">
    <property type="entry name" value="Bira Bifunctional Protein, Domain 2"/>
    <property type="match status" value="1"/>
</dbReference>
<dbReference type="OrthoDB" id="9807064at2"/>
<evidence type="ECO:0000256" key="1">
    <source>
        <dbReference type="ARBA" id="ARBA00022598"/>
    </source>
</evidence>
<dbReference type="PROSITE" id="PS51733">
    <property type="entry name" value="BPL_LPL_CATALYTIC"/>
    <property type="match status" value="1"/>
</dbReference>
<dbReference type="InterPro" id="IPR004408">
    <property type="entry name" value="Biotin_CoA_COase_ligase"/>
</dbReference>
<dbReference type="InterPro" id="IPR045864">
    <property type="entry name" value="aa-tRNA-synth_II/BPL/LPL"/>
</dbReference>
<dbReference type="NCBIfam" id="TIGR00121">
    <property type="entry name" value="birA_ligase"/>
    <property type="match status" value="1"/>
</dbReference>